<evidence type="ECO:0000313" key="2">
    <source>
        <dbReference type="EMBL" id="ERJ21953.1"/>
    </source>
</evidence>
<evidence type="ECO:0008006" key="4">
    <source>
        <dbReference type="Google" id="ProtNLM"/>
    </source>
</evidence>
<keyword evidence="1" id="KW-1133">Transmembrane helix</keyword>
<gene>
    <name evidence="2" type="ORF">UNSW3_1443</name>
</gene>
<name>U2G7D1_9BACT</name>
<keyword evidence="1" id="KW-0472">Membrane</keyword>
<sequence length="163" mass="18705">MMSEFLSEVFTLSLLFIAIGFYAIYRAKRAQSEHEKNVASYDKNLLNFARILGVKDHIDLVNFDEILAEALKEKLIFKFNKSTTQEKFISFIKDENFKTKPQISQNSIDEAFLNLCASSLVEPFKLAILKNEDQIYGFLFEKEQLFALVDSAALLGENIIICE</sequence>
<feature type="transmembrane region" description="Helical" evidence="1">
    <location>
        <begin position="6"/>
        <end position="25"/>
    </location>
</feature>
<dbReference type="AlphaFoldDB" id="U2G7D1"/>
<dbReference type="EMBL" id="ANNE01000012">
    <property type="protein sequence ID" value="ERJ21953.1"/>
    <property type="molecule type" value="Genomic_DNA"/>
</dbReference>
<proteinExistence type="predicted"/>
<dbReference type="PATRIC" id="fig|1242966.3.peg.1328"/>
<dbReference type="Proteomes" id="UP000016636">
    <property type="component" value="Unassembled WGS sequence"/>
</dbReference>
<comment type="caution">
    <text evidence="2">The sequence shown here is derived from an EMBL/GenBank/DDBJ whole genome shotgun (WGS) entry which is preliminary data.</text>
</comment>
<accession>U2G7D1</accession>
<protein>
    <recommendedName>
        <fullName evidence="4">Addiction module antitoxin</fullName>
    </recommendedName>
</protein>
<reference evidence="2 3" key="1">
    <citation type="journal article" date="2013" name="BMC Genomics">
        <title>Comparative genomics of Campylobacter concisus isolates reveals genetic diversity and provides insights into disease association.</title>
        <authorList>
            <person name="Deshpande N.P."/>
            <person name="Kaakoush N.O."/>
            <person name="Wilkins M.R."/>
            <person name="Mitchell H.M."/>
        </authorList>
    </citation>
    <scope>NUCLEOTIDE SEQUENCE [LARGE SCALE GENOMIC DNA]</scope>
    <source>
        <strain evidence="2 3">UNSW3</strain>
    </source>
</reference>
<evidence type="ECO:0000256" key="1">
    <source>
        <dbReference type="SAM" id="Phobius"/>
    </source>
</evidence>
<evidence type="ECO:0000313" key="3">
    <source>
        <dbReference type="Proteomes" id="UP000016636"/>
    </source>
</evidence>
<organism evidence="2 3">
    <name type="scientific">Campylobacter concisus UNSW3</name>
    <dbReference type="NCBI Taxonomy" id="1242966"/>
    <lineage>
        <taxon>Bacteria</taxon>
        <taxon>Pseudomonadati</taxon>
        <taxon>Campylobacterota</taxon>
        <taxon>Epsilonproteobacteria</taxon>
        <taxon>Campylobacterales</taxon>
        <taxon>Campylobacteraceae</taxon>
        <taxon>Campylobacter</taxon>
    </lineage>
</organism>
<keyword evidence="1" id="KW-0812">Transmembrane</keyword>